<feature type="transmembrane region" description="Helical" evidence="3">
    <location>
        <begin position="745"/>
        <end position="767"/>
    </location>
</feature>
<feature type="compositionally biased region" description="Basic and acidic residues" evidence="2">
    <location>
        <begin position="970"/>
        <end position="983"/>
    </location>
</feature>
<keyword evidence="3" id="KW-0812">Transmembrane</keyword>
<dbReference type="PROSITE" id="PS50012">
    <property type="entry name" value="RCC1_3"/>
    <property type="match status" value="2"/>
</dbReference>
<feature type="compositionally biased region" description="Low complexity" evidence="2">
    <location>
        <begin position="273"/>
        <end position="283"/>
    </location>
</feature>
<feature type="compositionally biased region" description="Pro residues" evidence="2">
    <location>
        <begin position="938"/>
        <end position="964"/>
    </location>
</feature>
<feature type="region of interest" description="Disordered" evidence="2">
    <location>
        <begin position="186"/>
        <end position="226"/>
    </location>
</feature>
<feature type="region of interest" description="Disordered" evidence="2">
    <location>
        <begin position="146"/>
        <end position="173"/>
    </location>
</feature>
<organism evidence="4 5">
    <name type="scientific">Diacronema lutheri</name>
    <name type="common">Unicellular marine alga</name>
    <name type="synonym">Monochrysis lutheri</name>
    <dbReference type="NCBI Taxonomy" id="2081491"/>
    <lineage>
        <taxon>Eukaryota</taxon>
        <taxon>Haptista</taxon>
        <taxon>Haptophyta</taxon>
        <taxon>Pavlovophyceae</taxon>
        <taxon>Pavlovales</taxon>
        <taxon>Pavlovaceae</taxon>
        <taxon>Diacronema</taxon>
    </lineage>
</organism>
<feature type="compositionally biased region" description="Low complexity" evidence="2">
    <location>
        <begin position="373"/>
        <end position="388"/>
    </location>
</feature>
<keyword evidence="5" id="KW-1185">Reference proteome</keyword>
<dbReference type="EMBL" id="JAGTXO010000051">
    <property type="protein sequence ID" value="KAG8458444.1"/>
    <property type="molecule type" value="Genomic_DNA"/>
</dbReference>
<dbReference type="OMA" id="CWGANAW"/>
<feature type="compositionally biased region" description="Low complexity" evidence="2">
    <location>
        <begin position="1161"/>
        <end position="1181"/>
    </location>
</feature>
<dbReference type="OrthoDB" id="10253607at2759"/>
<dbReference type="InterPro" id="IPR000408">
    <property type="entry name" value="Reg_chr_condens"/>
</dbReference>
<keyword evidence="3" id="KW-1133">Transmembrane helix</keyword>
<feature type="transmembrane region" description="Helical" evidence="3">
    <location>
        <begin position="1997"/>
        <end position="2019"/>
    </location>
</feature>
<dbReference type="Pfam" id="PF13540">
    <property type="entry name" value="RCC1_2"/>
    <property type="match status" value="1"/>
</dbReference>
<evidence type="ECO:0000256" key="2">
    <source>
        <dbReference type="SAM" id="MobiDB-lite"/>
    </source>
</evidence>
<feature type="compositionally biased region" description="Gly residues" evidence="2">
    <location>
        <begin position="778"/>
        <end position="811"/>
    </location>
</feature>
<feature type="repeat" description="RCC1" evidence="1">
    <location>
        <begin position="1514"/>
        <end position="1573"/>
    </location>
</feature>
<feature type="region of interest" description="Disordered" evidence="2">
    <location>
        <begin position="329"/>
        <end position="422"/>
    </location>
</feature>
<feature type="compositionally biased region" description="Pro residues" evidence="2">
    <location>
        <begin position="992"/>
        <end position="1142"/>
    </location>
</feature>
<feature type="region of interest" description="Disordered" evidence="2">
    <location>
        <begin position="269"/>
        <end position="317"/>
    </location>
</feature>
<gene>
    <name evidence="4" type="ORF">KFE25_004322</name>
</gene>
<dbReference type="GO" id="GO:0005737">
    <property type="term" value="C:cytoplasm"/>
    <property type="evidence" value="ECO:0007669"/>
    <property type="project" value="TreeGrafter"/>
</dbReference>
<feature type="compositionally biased region" description="Gly residues" evidence="2">
    <location>
        <begin position="404"/>
        <end position="414"/>
    </location>
</feature>
<sequence length="2063" mass="203128">MEGKPAALHASALELKRLARQVRDSTELRRADAALHTARYVRERFATRDAARVVALDALDDDDDEQVEFMSPMGYSIYGPAPPRDPAVPTHAGIAVPPAARRAELIQLRSAPSAGEVGALAGARRAAAQARVEHDRRHEAYRALAADATQHADGGPLGYDDGGGGGAADGDDDQAQFSASLLANAEQPRTPDPAHGGARSGPHSSEQQHGGTPEPPPSGWSTHADACAPVAPTTASAWTQAHDAPPPPRVQTRDAAVHAVLGTDAHPRAEAVARSARPRAQPAAPLPPPPPPPPPPPSLPSPLPPPLQPLPPSESAALPAVREAHEALMAQSGHSAQDAWTPHADDGADGGDGDAADGDTGAPAFPRGRDLSLSRLSSGLSSNCGGDLTAQHTQPSGLSAHSPAGGGAGGGGGDGGRRAWSSGSALSRGLSCGALSAGGSVPASASISRRVSCDGGGGGGGGGGGRSGLAPDLSCEELDLALDSRASSSLAASSAAMAYGPAGGDGGGLLLMHSNSAPHDWLSLGGAYDGVGGGGGGGGAAGGAEPAGAGRAPPGGGVLLRGAAAPLLALGARAAQRGPAGGAHGTGGARTAELLAAADSDDERKAGSEPGDGGEVDDDGERDGVHAGSDGGSRARAEAAPAAADDEATARAVAFAVGVSVVRVTSDVTSDGAAGGSVLPSPEAAGGARSPAPGSGGKRRKQAARGAGGGRGRSSSAGSGGGFGPHGALGSALLSREEKARRRNWVCLVLLIALLFILTLAVAIFAASARAAGRAHAGAGGAPAGSPHGGGALGGALGGGARRGGMRGGAASGAARSPPPTAWDAPWQGGALAHGGGVAQGGASPSPSPPLHSPPPPQAPAAPPPRPPPPPPRLRTPAPSPPSPPPPPPPAALPPRRGGSARAPVSQRTSTFAPSPSPYGARASAGARAPAMVGARAPFPPLPPLPPLPPPRAPPSPPAPPTPLTPSERMLLRKRDGDARRADLIAALRPQPSSPPPPPPPPPSPPPPSHPPARPPHTPPHTPPSPAQPPPPPPAPPPPAAPPPSQPPPFVPPRSPPPEPPAPSWPPRPPPAAPPPPAPPPGPPPPPSAPPPPPPPCPPPPPPSLPPPPRSPPPSLPPPSAPPAPPPPPRAPPPPPRPPPAPSRRALARLASAARHDERAAAAAARARSPAHSPAPAPARGGARGGARPGATPHATPLDSAPRSLGAASAPGTPGGEADDGTRAAGGATNAARAAAPPLRGAELRRARAATAAALRPHVPPAPPPPSPSPPPPSPSPPPSRPPTPSAPPAPRPPPPPPSPRPPPPRSPPPARPPAVLGHAVEAEPFVSRAMQVVMGARHACVLLTCAEVLAGADGADGGGGVVKCWGCNGNGQAGVPAAQHAALPVRPSAARAAERAARALPTGEGAWLAAMPAVPLGPGVLVRAIVAGGDHTCALTVRGAVLCWGDSTRGTAAVGYATEAVVALAGAVRPVNLGTGAVVEELVGSGHEHVCARLAAGTAGGGEGGEGGGEGGGAVKCWGGNEWGQLGYGDVEHRGDFPAELGDGLPAVELGSSVRVRALTAGGHHTCALVELAPALADGARGDAPVGRADAPPAAAVVVAVTAVKCWGANAWGELGYGDVVNRGDAPRTMGDDLPVVPLGGAGADALAPEAVSAGKHFTCALLRAPRAVAAAASSGGDGSDGGDSGDGASASVLKCWGANAWGQLGYGDLAQRGHTPRTMGDDLPAVPLPASAPARTEWARPEAAPSGYFMCALLVPVGSVATTRAPPPLGAPGARPGDAHCWPWPPPPGWAYEDGETQGELHGPMGRHHSSLPDPRDLARAVAAGRVPPLRTGFSHAAALALGGASVCVLLDSGGVKCYGQNDHGQLGYGDRSERYSESDRYAVPADLDFGDARDDPTGACAARAGAHADGGGARGDGGAREKPRQPTAEKVARPATPHAHAPAHVGTYGIGYKGALDEARDGGDGAWLGAAMSPSVLNAPRAAGEAPRAMPAGLARAACTAVAISFVAIVALSAVLRWRSHMDALDVALAPTRARAYPPPAARPRRVRWAPSVGAQLPLQ</sequence>
<feature type="compositionally biased region" description="Acidic residues" evidence="2">
    <location>
        <begin position="612"/>
        <end position="621"/>
    </location>
</feature>
<dbReference type="InterPro" id="IPR051553">
    <property type="entry name" value="Ran_GTPase-activating"/>
</dbReference>
<feature type="compositionally biased region" description="Pro residues" evidence="2">
    <location>
        <begin position="284"/>
        <end position="312"/>
    </location>
</feature>
<evidence type="ECO:0000256" key="3">
    <source>
        <dbReference type="SAM" id="Phobius"/>
    </source>
</evidence>
<feature type="compositionally biased region" description="Acidic residues" evidence="2">
    <location>
        <begin position="347"/>
        <end position="357"/>
    </location>
</feature>
<feature type="region of interest" description="Disordered" evidence="2">
    <location>
        <begin position="776"/>
        <end position="1316"/>
    </location>
</feature>
<feature type="repeat" description="RCC1" evidence="1">
    <location>
        <begin position="1361"/>
        <end position="1439"/>
    </location>
</feature>
<dbReference type="GO" id="GO:0005085">
    <property type="term" value="F:guanyl-nucleotide exchange factor activity"/>
    <property type="evidence" value="ECO:0007669"/>
    <property type="project" value="TreeGrafter"/>
</dbReference>
<protein>
    <submittedName>
        <fullName evidence="4">Uncharacterized protein</fullName>
    </submittedName>
</protein>
<feature type="compositionally biased region" description="Low complexity" evidence="2">
    <location>
        <begin position="918"/>
        <end position="937"/>
    </location>
</feature>
<keyword evidence="3" id="KW-0472">Membrane</keyword>
<dbReference type="Pfam" id="PF00415">
    <property type="entry name" value="RCC1"/>
    <property type="match status" value="1"/>
</dbReference>
<feature type="compositionally biased region" description="Low complexity" evidence="2">
    <location>
        <begin position="1223"/>
        <end position="1241"/>
    </location>
</feature>
<feature type="compositionally biased region" description="Pro residues" evidence="2">
    <location>
        <begin position="846"/>
        <end position="893"/>
    </location>
</feature>
<comment type="caution">
    <text evidence="4">The sequence shown here is derived from an EMBL/GenBank/DDBJ whole genome shotgun (WGS) entry which is preliminary data.</text>
</comment>
<feature type="compositionally biased region" description="Low complexity" evidence="2">
    <location>
        <begin position="680"/>
        <end position="693"/>
    </location>
</feature>
<accession>A0A8J5X5R1</accession>
<feature type="compositionally biased region" description="Gly residues" evidence="2">
    <location>
        <begin position="706"/>
        <end position="723"/>
    </location>
</feature>
<dbReference type="InterPro" id="IPR009091">
    <property type="entry name" value="RCC1/BLIP-II"/>
</dbReference>
<proteinExistence type="predicted"/>
<feature type="compositionally biased region" description="Low complexity" evidence="2">
    <location>
        <begin position="1143"/>
        <end position="1153"/>
    </location>
</feature>
<dbReference type="Proteomes" id="UP000751190">
    <property type="component" value="Unassembled WGS sequence"/>
</dbReference>
<dbReference type="PANTHER" id="PTHR45982:SF1">
    <property type="entry name" value="REGULATOR OF CHROMOSOME CONDENSATION"/>
    <property type="match status" value="1"/>
</dbReference>
<feature type="compositionally biased region" description="Low complexity" evidence="2">
    <location>
        <begin position="894"/>
        <end position="904"/>
    </location>
</feature>
<reference evidence="4" key="1">
    <citation type="submission" date="2021-05" db="EMBL/GenBank/DDBJ databases">
        <title>The genome of the haptophyte Pavlova lutheri (Diacronema luteri, Pavlovales) - a model for lipid biosynthesis in eukaryotic algae.</title>
        <authorList>
            <person name="Hulatt C.J."/>
            <person name="Posewitz M.C."/>
        </authorList>
    </citation>
    <scope>NUCLEOTIDE SEQUENCE</scope>
    <source>
        <strain evidence="4">NIVA-4/92</strain>
    </source>
</reference>
<feature type="region of interest" description="Disordered" evidence="2">
    <location>
        <begin position="1903"/>
        <end position="1943"/>
    </location>
</feature>
<evidence type="ECO:0000256" key="1">
    <source>
        <dbReference type="PROSITE-ProRule" id="PRU00235"/>
    </source>
</evidence>
<feature type="region of interest" description="Disordered" evidence="2">
    <location>
        <begin position="669"/>
        <end position="723"/>
    </location>
</feature>
<evidence type="ECO:0000313" key="5">
    <source>
        <dbReference type="Proteomes" id="UP000751190"/>
    </source>
</evidence>
<feature type="region of interest" description="Disordered" evidence="2">
    <location>
        <begin position="599"/>
        <end position="642"/>
    </location>
</feature>
<dbReference type="SUPFAM" id="SSF50985">
    <property type="entry name" value="RCC1/BLIP-II"/>
    <property type="match status" value="1"/>
</dbReference>
<dbReference type="Gene3D" id="2.130.10.30">
    <property type="entry name" value="Regulator of chromosome condensation 1/beta-lactamase-inhibitor protein II"/>
    <property type="match status" value="2"/>
</dbReference>
<name>A0A8J5X5R1_DIALT</name>
<evidence type="ECO:0000313" key="4">
    <source>
        <dbReference type="EMBL" id="KAG8458444.1"/>
    </source>
</evidence>
<feature type="compositionally biased region" description="Gly residues" evidence="2">
    <location>
        <begin position="155"/>
        <end position="168"/>
    </location>
</feature>
<dbReference type="PANTHER" id="PTHR45982">
    <property type="entry name" value="REGULATOR OF CHROMOSOME CONDENSATION"/>
    <property type="match status" value="1"/>
</dbReference>
<feature type="compositionally biased region" description="Pro residues" evidence="2">
    <location>
        <begin position="1258"/>
        <end position="1313"/>
    </location>
</feature>